<evidence type="ECO:0000259" key="1">
    <source>
        <dbReference type="Pfam" id="PF12867"/>
    </source>
</evidence>
<evidence type="ECO:0000313" key="3">
    <source>
        <dbReference type="Proteomes" id="UP000574133"/>
    </source>
</evidence>
<dbReference type="InterPro" id="IPR034660">
    <property type="entry name" value="DinB/YfiT-like"/>
</dbReference>
<dbReference type="RefSeq" id="WP_185177023.1">
    <property type="nucleotide sequence ID" value="NZ_CBCSEP010000002.1"/>
</dbReference>
<dbReference type="Proteomes" id="UP000574133">
    <property type="component" value="Unassembled WGS sequence"/>
</dbReference>
<dbReference type="Gene3D" id="1.20.120.450">
    <property type="entry name" value="dinb family like domain"/>
    <property type="match status" value="1"/>
</dbReference>
<dbReference type="EMBL" id="JACJVN010000001">
    <property type="protein sequence ID" value="MBB6675716.1"/>
    <property type="molecule type" value="Genomic_DNA"/>
</dbReference>
<keyword evidence="3" id="KW-1185">Reference proteome</keyword>
<protein>
    <submittedName>
        <fullName evidence="2">DinB family protein</fullName>
    </submittedName>
</protein>
<feature type="domain" description="DinB-like" evidence="1">
    <location>
        <begin position="8"/>
        <end position="145"/>
    </location>
</feature>
<dbReference type="SUPFAM" id="SSF109854">
    <property type="entry name" value="DinB/YfiT-like putative metalloenzymes"/>
    <property type="match status" value="1"/>
</dbReference>
<dbReference type="Pfam" id="PF12867">
    <property type="entry name" value="DinB_2"/>
    <property type="match status" value="1"/>
</dbReference>
<gene>
    <name evidence="2" type="ORF">H4Q31_00045</name>
</gene>
<comment type="caution">
    <text evidence="2">The sequence shown here is derived from an EMBL/GenBank/DDBJ whole genome shotgun (WGS) entry which is preliminary data.</text>
</comment>
<organism evidence="2 3">
    <name type="scientific">Cohnella lubricantis</name>
    <dbReference type="NCBI Taxonomy" id="2163172"/>
    <lineage>
        <taxon>Bacteria</taxon>
        <taxon>Bacillati</taxon>
        <taxon>Bacillota</taxon>
        <taxon>Bacilli</taxon>
        <taxon>Bacillales</taxon>
        <taxon>Paenibacillaceae</taxon>
        <taxon>Cohnella</taxon>
    </lineage>
</organism>
<name>A0A841T6P8_9BACL</name>
<proteinExistence type="predicted"/>
<accession>A0A841T6P8</accession>
<evidence type="ECO:0000313" key="2">
    <source>
        <dbReference type="EMBL" id="MBB6675716.1"/>
    </source>
</evidence>
<dbReference type="AlphaFoldDB" id="A0A841T6P8"/>
<dbReference type="InterPro" id="IPR024775">
    <property type="entry name" value="DinB-like"/>
</dbReference>
<reference evidence="2 3" key="1">
    <citation type="submission" date="2020-08" db="EMBL/GenBank/DDBJ databases">
        <title>Cohnella phylogeny.</title>
        <authorList>
            <person name="Dunlap C."/>
        </authorList>
    </citation>
    <scope>NUCLEOTIDE SEQUENCE [LARGE SCALE GENOMIC DNA]</scope>
    <source>
        <strain evidence="2 3">DSM 103658</strain>
    </source>
</reference>
<sequence length="147" mass="17173">MSAITRLETYLQEIPKLVTGFEQEAFLRKPAPNKWSKQEILGHLCDSAANNHIRFARILLSGEPVKIEGYQQDEWVQLHGYQHNYSCLELLALWIHLNKQILYVMRHASESDLNKSCVLSDGSQVSLRWLFDDYLDHMVHHREQIEG</sequence>